<dbReference type="AlphaFoldDB" id="A0A8C3CDW0"/>
<accession>A0A8C3CDW0</accession>
<reference evidence="1" key="1">
    <citation type="submission" date="2018-09" db="EMBL/GenBank/DDBJ databases">
        <title>Common duck and Muscovy duck high density SNP chip.</title>
        <authorList>
            <person name="Vignal A."/>
            <person name="Thebault N."/>
            <person name="Warren W.C."/>
        </authorList>
    </citation>
    <scope>NUCLEOTIDE SEQUENCE [LARGE SCALE GENOMIC DNA]</scope>
</reference>
<keyword evidence="2" id="KW-1185">Reference proteome</keyword>
<evidence type="ECO:0000313" key="2">
    <source>
        <dbReference type="Proteomes" id="UP000694556"/>
    </source>
</evidence>
<organism evidence="1 2">
    <name type="scientific">Cairina moschata</name>
    <name type="common">Muscovy duck</name>
    <dbReference type="NCBI Taxonomy" id="8855"/>
    <lineage>
        <taxon>Eukaryota</taxon>
        <taxon>Metazoa</taxon>
        <taxon>Chordata</taxon>
        <taxon>Craniata</taxon>
        <taxon>Vertebrata</taxon>
        <taxon>Euteleostomi</taxon>
        <taxon>Archelosauria</taxon>
        <taxon>Archosauria</taxon>
        <taxon>Dinosauria</taxon>
        <taxon>Saurischia</taxon>
        <taxon>Theropoda</taxon>
        <taxon>Coelurosauria</taxon>
        <taxon>Aves</taxon>
        <taxon>Neognathae</taxon>
        <taxon>Galloanserae</taxon>
        <taxon>Anseriformes</taxon>
        <taxon>Anatidae</taxon>
        <taxon>Anatinae</taxon>
        <taxon>Cairina</taxon>
    </lineage>
</organism>
<reference evidence="1" key="3">
    <citation type="submission" date="2025-09" db="UniProtKB">
        <authorList>
            <consortium name="Ensembl"/>
        </authorList>
    </citation>
    <scope>IDENTIFICATION</scope>
</reference>
<reference evidence="1" key="2">
    <citation type="submission" date="2025-08" db="UniProtKB">
        <authorList>
            <consortium name="Ensembl"/>
        </authorList>
    </citation>
    <scope>IDENTIFICATION</scope>
</reference>
<sequence length="57" mass="6162">MLVECPLSVAYFIQLLPSNLTGHAEKVGIENFELLKVLGTGGKMHCFSKLNVGSITL</sequence>
<dbReference type="Proteomes" id="UP000694556">
    <property type="component" value="Chromosome 5"/>
</dbReference>
<evidence type="ECO:0000313" key="1">
    <source>
        <dbReference type="Ensembl" id="ENSCMMP00000017521.1"/>
    </source>
</evidence>
<name>A0A8C3CDW0_CAIMO</name>
<proteinExistence type="predicted"/>
<dbReference type="Ensembl" id="ENSCMMT00000019263.1">
    <property type="protein sequence ID" value="ENSCMMP00000017521.1"/>
    <property type="gene ID" value="ENSCMMG00000011141.1"/>
</dbReference>
<protein>
    <submittedName>
        <fullName evidence="1">Uncharacterized protein</fullName>
    </submittedName>
</protein>